<accession>A0ABP8QWV0</accession>
<organism evidence="2 3">
    <name type="scientific">Actinoallomurus oryzae</name>
    <dbReference type="NCBI Taxonomy" id="502180"/>
    <lineage>
        <taxon>Bacteria</taxon>
        <taxon>Bacillati</taxon>
        <taxon>Actinomycetota</taxon>
        <taxon>Actinomycetes</taxon>
        <taxon>Streptosporangiales</taxon>
        <taxon>Thermomonosporaceae</taxon>
        <taxon>Actinoallomurus</taxon>
    </lineage>
</organism>
<reference evidence="3" key="1">
    <citation type="journal article" date="2019" name="Int. J. Syst. Evol. Microbiol.">
        <title>The Global Catalogue of Microorganisms (GCM) 10K type strain sequencing project: providing services to taxonomists for standard genome sequencing and annotation.</title>
        <authorList>
            <consortium name="The Broad Institute Genomics Platform"/>
            <consortium name="The Broad Institute Genome Sequencing Center for Infectious Disease"/>
            <person name="Wu L."/>
            <person name="Ma J."/>
        </authorList>
    </citation>
    <scope>NUCLEOTIDE SEQUENCE [LARGE SCALE GENOMIC DNA]</scope>
    <source>
        <strain evidence="3">JCM 17933</strain>
    </source>
</reference>
<proteinExistence type="predicted"/>
<evidence type="ECO:0000313" key="3">
    <source>
        <dbReference type="Proteomes" id="UP001500503"/>
    </source>
</evidence>
<dbReference type="Proteomes" id="UP001500503">
    <property type="component" value="Unassembled WGS sequence"/>
</dbReference>
<evidence type="ECO:0000313" key="2">
    <source>
        <dbReference type="EMBL" id="GAA4512162.1"/>
    </source>
</evidence>
<gene>
    <name evidence="2" type="ORF">GCM10023191_077440</name>
</gene>
<dbReference type="EMBL" id="BAABHF010000046">
    <property type="protein sequence ID" value="GAA4512162.1"/>
    <property type="molecule type" value="Genomic_DNA"/>
</dbReference>
<dbReference type="RefSeq" id="WP_345472516.1">
    <property type="nucleotide sequence ID" value="NZ_BAABHF010000046.1"/>
</dbReference>
<sequence length="69" mass="7521">MGQIRTGKPHTRPDAPAHVKGTREGNAKRSNSRQVGHHDDGTADARRSTGIRPRKHNAILKIMPNLPPG</sequence>
<keyword evidence="3" id="KW-1185">Reference proteome</keyword>
<feature type="region of interest" description="Disordered" evidence="1">
    <location>
        <begin position="1"/>
        <end position="69"/>
    </location>
</feature>
<protein>
    <submittedName>
        <fullName evidence="2">Uncharacterized protein</fullName>
    </submittedName>
</protein>
<feature type="compositionally biased region" description="Basic and acidic residues" evidence="1">
    <location>
        <begin position="11"/>
        <end position="27"/>
    </location>
</feature>
<name>A0ABP8QWV0_9ACTN</name>
<evidence type="ECO:0000256" key="1">
    <source>
        <dbReference type="SAM" id="MobiDB-lite"/>
    </source>
</evidence>
<feature type="compositionally biased region" description="Basic and acidic residues" evidence="1">
    <location>
        <begin position="36"/>
        <end position="47"/>
    </location>
</feature>
<comment type="caution">
    <text evidence="2">The sequence shown here is derived from an EMBL/GenBank/DDBJ whole genome shotgun (WGS) entry which is preliminary data.</text>
</comment>